<evidence type="ECO:0000256" key="2">
    <source>
        <dbReference type="ARBA" id="ARBA00009370"/>
    </source>
</evidence>
<dbReference type="PANTHER" id="PTHR43390">
    <property type="entry name" value="SIGNAL PEPTIDASE I"/>
    <property type="match status" value="1"/>
</dbReference>
<evidence type="ECO:0000259" key="9">
    <source>
        <dbReference type="Pfam" id="PF10502"/>
    </source>
</evidence>
<evidence type="ECO:0000256" key="5">
    <source>
        <dbReference type="ARBA" id="ARBA00022801"/>
    </source>
</evidence>
<dbReference type="GO" id="GO:0016020">
    <property type="term" value="C:membrane"/>
    <property type="evidence" value="ECO:0007669"/>
    <property type="project" value="UniProtKB-SubCell"/>
</dbReference>
<keyword evidence="5 7" id="KW-0378">Hydrolase</keyword>
<accession>A0A1F6EIC0</accession>
<comment type="subcellular location">
    <subcellularLocation>
        <location evidence="8">Membrane</location>
        <topology evidence="8">Single-pass type II membrane protein</topology>
    </subcellularLocation>
</comment>
<gene>
    <name evidence="10" type="ORF">A3A38_01845</name>
</gene>
<dbReference type="GO" id="GO:0006465">
    <property type="term" value="P:signal peptide processing"/>
    <property type="evidence" value="ECO:0007669"/>
    <property type="project" value="InterPro"/>
</dbReference>
<dbReference type="GO" id="GO:0004252">
    <property type="term" value="F:serine-type endopeptidase activity"/>
    <property type="evidence" value="ECO:0007669"/>
    <property type="project" value="InterPro"/>
</dbReference>
<sequence length="201" mass="22379">MSDTWKGLLKDLFTLALLIIVVVIPIRVFVASPFIVDGDSMHPTFQNLDYLIIDELIYNFQTPSRGDIIVFRYPSDPSIFYIKRIIGLPGETVSINRGVVTVTTLAGEKLSLAEPYIVNEDATYTKNVSLNQEEYFVMGDNRPNSSDSRVWGPLSAKDIIGRVDLRLLPISKSSFFPGAASYTFVNYPRQGDDASSTTVTL</sequence>
<dbReference type="PANTHER" id="PTHR43390:SF1">
    <property type="entry name" value="CHLOROPLAST PROCESSING PEPTIDASE"/>
    <property type="match status" value="1"/>
</dbReference>
<dbReference type="PRINTS" id="PR00727">
    <property type="entry name" value="LEADERPTASE"/>
</dbReference>
<keyword evidence="4 7" id="KW-0645">Protease</keyword>
<evidence type="ECO:0000313" key="10">
    <source>
        <dbReference type="EMBL" id="OGG73072.1"/>
    </source>
</evidence>
<keyword evidence="7" id="KW-0472">Membrane</keyword>
<dbReference type="InterPro" id="IPR019758">
    <property type="entry name" value="Pept_S26A_signal_pept_1_CS"/>
</dbReference>
<keyword evidence="7" id="KW-0812">Transmembrane</keyword>
<comment type="similarity">
    <text evidence="2 8">Belongs to the peptidase S26 family.</text>
</comment>
<dbReference type="InterPro" id="IPR000223">
    <property type="entry name" value="Pept_S26A_signal_pept_1"/>
</dbReference>
<dbReference type="EMBL" id="MFLY01000013">
    <property type="protein sequence ID" value="OGG73072.1"/>
    <property type="molecule type" value="Genomic_DNA"/>
</dbReference>
<dbReference type="CDD" id="cd06530">
    <property type="entry name" value="S26_SPase_I"/>
    <property type="match status" value="1"/>
</dbReference>
<dbReference type="AlphaFoldDB" id="A0A1F6EIC0"/>
<dbReference type="PROSITE" id="PS00761">
    <property type="entry name" value="SPASE_I_3"/>
    <property type="match status" value="1"/>
</dbReference>
<dbReference type="InterPro" id="IPR036286">
    <property type="entry name" value="LexA/Signal_pep-like_sf"/>
</dbReference>
<name>A0A1F6EIC0_9BACT</name>
<organism evidence="10 11">
    <name type="scientific">Candidatus Kaiserbacteria bacterium RIFCSPLOWO2_01_FULL_53_17</name>
    <dbReference type="NCBI Taxonomy" id="1798511"/>
    <lineage>
        <taxon>Bacteria</taxon>
        <taxon>Candidatus Kaiseribacteriota</taxon>
    </lineage>
</organism>
<protein>
    <recommendedName>
        <fullName evidence="3 7">Signal peptidase I</fullName>
        <ecNumber evidence="3 7">3.4.21.89</ecNumber>
    </recommendedName>
</protein>
<dbReference type="Pfam" id="PF10502">
    <property type="entry name" value="Peptidase_S26"/>
    <property type="match status" value="1"/>
</dbReference>
<dbReference type="SUPFAM" id="SSF51306">
    <property type="entry name" value="LexA/Signal peptidase"/>
    <property type="match status" value="1"/>
</dbReference>
<comment type="catalytic activity">
    <reaction evidence="1 7">
        <text>Cleavage of hydrophobic, N-terminal signal or leader sequences from secreted and periplasmic proteins.</text>
        <dbReference type="EC" id="3.4.21.89"/>
    </reaction>
</comment>
<dbReference type="Gene3D" id="2.10.109.10">
    <property type="entry name" value="Umud Fragment, subunit A"/>
    <property type="match status" value="1"/>
</dbReference>
<feature type="active site" evidence="6">
    <location>
        <position position="83"/>
    </location>
</feature>
<dbReference type="PROSITE" id="PS00760">
    <property type="entry name" value="SPASE_I_2"/>
    <property type="match status" value="1"/>
</dbReference>
<dbReference type="NCBIfam" id="TIGR02227">
    <property type="entry name" value="sigpep_I_bact"/>
    <property type="match status" value="1"/>
</dbReference>
<evidence type="ECO:0000256" key="4">
    <source>
        <dbReference type="ARBA" id="ARBA00022670"/>
    </source>
</evidence>
<dbReference type="InterPro" id="IPR019533">
    <property type="entry name" value="Peptidase_S26"/>
</dbReference>
<proteinExistence type="inferred from homology"/>
<evidence type="ECO:0000313" key="11">
    <source>
        <dbReference type="Proteomes" id="UP000177306"/>
    </source>
</evidence>
<evidence type="ECO:0000256" key="6">
    <source>
        <dbReference type="PIRSR" id="PIRSR600223-1"/>
    </source>
</evidence>
<evidence type="ECO:0000256" key="7">
    <source>
        <dbReference type="RuleBase" id="RU003993"/>
    </source>
</evidence>
<comment type="caution">
    <text evidence="10">The sequence shown here is derived from an EMBL/GenBank/DDBJ whole genome shotgun (WGS) entry which is preliminary data.</text>
</comment>
<dbReference type="InterPro" id="IPR019756">
    <property type="entry name" value="Pept_S26A_signal_pept_1_Ser-AS"/>
</dbReference>
<dbReference type="PROSITE" id="PS00501">
    <property type="entry name" value="SPASE_I_1"/>
    <property type="match status" value="1"/>
</dbReference>
<feature type="domain" description="Peptidase S26" evidence="9">
    <location>
        <begin position="11"/>
        <end position="167"/>
    </location>
</feature>
<evidence type="ECO:0000256" key="3">
    <source>
        <dbReference type="ARBA" id="ARBA00013208"/>
    </source>
</evidence>
<evidence type="ECO:0000256" key="8">
    <source>
        <dbReference type="RuleBase" id="RU362042"/>
    </source>
</evidence>
<feature type="active site" evidence="6">
    <location>
        <position position="40"/>
    </location>
</feature>
<feature type="transmembrane region" description="Helical" evidence="7">
    <location>
        <begin position="12"/>
        <end position="36"/>
    </location>
</feature>
<dbReference type="GO" id="GO:0009003">
    <property type="term" value="F:signal peptidase activity"/>
    <property type="evidence" value="ECO:0007669"/>
    <property type="project" value="UniProtKB-EC"/>
</dbReference>
<dbReference type="Proteomes" id="UP000177306">
    <property type="component" value="Unassembled WGS sequence"/>
</dbReference>
<reference evidence="10 11" key="1">
    <citation type="journal article" date="2016" name="Nat. Commun.">
        <title>Thousands of microbial genomes shed light on interconnected biogeochemical processes in an aquifer system.</title>
        <authorList>
            <person name="Anantharaman K."/>
            <person name="Brown C.T."/>
            <person name="Hug L.A."/>
            <person name="Sharon I."/>
            <person name="Castelle C.J."/>
            <person name="Probst A.J."/>
            <person name="Thomas B.C."/>
            <person name="Singh A."/>
            <person name="Wilkins M.J."/>
            <person name="Karaoz U."/>
            <person name="Brodie E.L."/>
            <person name="Williams K.H."/>
            <person name="Hubbard S.S."/>
            <person name="Banfield J.F."/>
        </authorList>
    </citation>
    <scope>NUCLEOTIDE SEQUENCE [LARGE SCALE GENOMIC DNA]</scope>
</reference>
<keyword evidence="7" id="KW-1133">Transmembrane helix</keyword>
<evidence type="ECO:0000256" key="1">
    <source>
        <dbReference type="ARBA" id="ARBA00000677"/>
    </source>
</evidence>
<dbReference type="InterPro" id="IPR019757">
    <property type="entry name" value="Pept_S26A_signal_pept_1_Lys-AS"/>
</dbReference>
<dbReference type="EC" id="3.4.21.89" evidence="3 7"/>